<dbReference type="PANTHER" id="PTHR11908">
    <property type="entry name" value="XANTHINE DEHYDROGENASE"/>
    <property type="match status" value="1"/>
</dbReference>
<organism evidence="4 5">
    <name type="scientific">Geodermatophilus nigrescens</name>
    <dbReference type="NCBI Taxonomy" id="1070870"/>
    <lineage>
        <taxon>Bacteria</taxon>
        <taxon>Bacillati</taxon>
        <taxon>Actinomycetota</taxon>
        <taxon>Actinomycetes</taxon>
        <taxon>Geodermatophilales</taxon>
        <taxon>Geodermatophilaceae</taxon>
        <taxon>Geodermatophilus</taxon>
    </lineage>
</organism>
<dbReference type="InterPro" id="IPR036856">
    <property type="entry name" value="Ald_Oxase/Xan_DH_a/b_sf"/>
</dbReference>
<dbReference type="SUPFAM" id="SSF56003">
    <property type="entry name" value="Molybdenum cofactor-binding domain"/>
    <property type="match status" value="1"/>
</dbReference>
<reference evidence="4 5" key="1">
    <citation type="submission" date="2016-11" db="EMBL/GenBank/DDBJ databases">
        <authorList>
            <person name="Jaros S."/>
            <person name="Januszkiewicz K."/>
            <person name="Wedrychowicz H."/>
        </authorList>
    </citation>
    <scope>NUCLEOTIDE SEQUENCE [LARGE SCALE GENOMIC DNA]</scope>
    <source>
        <strain evidence="4 5">DSM 45408</strain>
    </source>
</reference>
<dbReference type="Gene3D" id="3.90.1170.50">
    <property type="entry name" value="Aldehyde oxidase/xanthine dehydrogenase, a/b hammerhead"/>
    <property type="match status" value="1"/>
</dbReference>
<gene>
    <name evidence="4" type="ORF">SAMN05444351_2107</name>
</gene>
<dbReference type="Gene3D" id="3.30.365.10">
    <property type="entry name" value="Aldehyde oxidase/xanthine dehydrogenase, molybdopterin binding domain"/>
    <property type="match status" value="4"/>
</dbReference>
<dbReference type="OrthoDB" id="9758509at2"/>
<dbReference type="Pfam" id="PF20256">
    <property type="entry name" value="MoCoBD_2"/>
    <property type="match status" value="1"/>
</dbReference>
<proteinExistence type="predicted"/>
<dbReference type="SUPFAM" id="SSF54665">
    <property type="entry name" value="CO dehydrogenase molybdoprotein N-domain-like"/>
    <property type="match status" value="1"/>
</dbReference>
<evidence type="ECO:0000256" key="2">
    <source>
        <dbReference type="ARBA" id="ARBA00023002"/>
    </source>
</evidence>
<keyword evidence="1" id="KW-0500">Molybdenum</keyword>
<dbReference type="PANTHER" id="PTHR11908:SF132">
    <property type="entry name" value="ALDEHYDE OXIDASE 1-RELATED"/>
    <property type="match status" value="1"/>
</dbReference>
<keyword evidence="5" id="KW-1185">Reference proteome</keyword>
<sequence length="751" mass="78206">MRRLGDPLPRREDADLLTGRARTVADLTAADVGAPVLELAFVRSPVAHGRLRGADVTAAREVPGVAGAWAAADLPGLPPTPVPPAGRGALAGRDWAALAADRVRFVGQPVAVVAADSRAHAEDGARRVVLDVEELPPVLGVRAALADDAPRLWDGRDNVAQVHTSDETPDDLADAFAGAPVVVEGRFRQPRLLPTSLEGRAVLARPDDGGGVTVWVSHQAPHSLRGALAEAFALDPRQVRVVVPATGGAFGAKSQGYPEYVVAVALARLTGRPVRWSEDRIEAMTAATRGRGQDQVTRMAADADGRILAYSLDVLADLGAYPHTGAQVPSFTVGMATGAYRTPRVGARATCVLTTTPPSSSYRGAGRPEAAYAVERTVDLLARRLGMDPAELRRRNLLRPDELPYETPTGRMYDSGDYGAALERLLAEVGYDDVRAEQARRRADGGRPLGIGLATYVERSGAAPHSPEYGAVEACPDGTVVARTGSQSTGQGHLTAFAQVVAAALDVDLDAVRVVQGDTAEVPDGFGSFGSRSMQVGGGALWLAAQRLVQEARRRFAVHRGTADDAVSYAAGVLSAPGAQPMTLAEVAAATGPLTGEESFTPPQAFPYGAYAAVVEVDPDLGVVDVQRLVAVDDYGVVVNPLLVDGQGYGSVTQGLGQALTEEAVTAPDGRPAATSLLDHLLPTAADVPPVQLEETAVPNPNQPFGAKGAGEAGCIGVPPAVVNAVCDALDVDSVDMPLTPETVWRALRGR</sequence>
<dbReference type="SMART" id="SM01008">
    <property type="entry name" value="Ald_Xan_dh_C"/>
    <property type="match status" value="1"/>
</dbReference>
<dbReference type="InterPro" id="IPR037165">
    <property type="entry name" value="AldOxase/xan_DH_Mopterin-bd_sf"/>
</dbReference>
<keyword evidence="2" id="KW-0560">Oxidoreductase</keyword>
<evidence type="ECO:0000313" key="5">
    <source>
        <dbReference type="Proteomes" id="UP000184471"/>
    </source>
</evidence>
<dbReference type="GO" id="GO:0005506">
    <property type="term" value="F:iron ion binding"/>
    <property type="evidence" value="ECO:0007669"/>
    <property type="project" value="InterPro"/>
</dbReference>
<evidence type="ECO:0000256" key="1">
    <source>
        <dbReference type="ARBA" id="ARBA00022505"/>
    </source>
</evidence>
<accession>A0A1M5ILG5</accession>
<dbReference type="Pfam" id="PF01315">
    <property type="entry name" value="Ald_Xan_dh_C"/>
    <property type="match status" value="1"/>
</dbReference>
<dbReference type="InterPro" id="IPR008274">
    <property type="entry name" value="AldOxase/xan_DH_MoCoBD1"/>
</dbReference>
<evidence type="ECO:0000259" key="3">
    <source>
        <dbReference type="SMART" id="SM01008"/>
    </source>
</evidence>
<feature type="domain" description="Aldehyde oxidase/xanthine dehydrogenase a/b hammerhead" evidence="3">
    <location>
        <begin position="18"/>
        <end position="136"/>
    </location>
</feature>
<dbReference type="Proteomes" id="UP000184471">
    <property type="component" value="Unassembled WGS sequence"/>
</dbReference>
<dbReference type="InterPro" id="IPR016208">
    <property type="entry name" value="Ald_Oxase/xanthine_DH-like"/>
</dbReference>
<evidence type="ECO:0000313" key="4">
    <source>
        <dbReference type="EMBL" id="SHG28623.1"/>
    </source>
</evidence>
<dbReference type="AlphaFoldDB" id="A0A1M5ILG5"/>
<dbReference type="RefSeq" id="WP_073420096.1">
    <property type="nucleotide sequence ID" value="NZ_FQVX01000002.1"/>
</dbReference>
<dbReference type="InterPro" id="IPR046867">
    <property type="entry name" value="AldOxase/xan_DH_MoCoBD2"/>
</dbReference>
<dbReference type="Pfam" id="PF02738">
    <property type="entry name" value="MoCoBD_1"/>
    <property type="match status" value="1"/>
</dbReference>
<dbReference type="STRING" id="1070870.SAMN05444351_2107"/>
<dbReference type="GO" id="GO:0016491">
    <property type="term" value="F:oxidoreductase activity"/>
    <property type="evidence" value="ECO:0007669"/>
    <property type="project" value="UniProtKB-KW"/>
</dbReference>
<name>A0A1M5ILG5_9ACTN</name>
<dbReference type="InterPro" id="IPR000674">
    <property type="entry name" value="Ald_Oxase/Xan_DH_a/b"/>
</dbReference>
<protein>
    <submittedName>
        <fullName evidence="4">Carbon-monoxide dehydrogenase large subunit</fullName>
    </submittedName>
</protein>
<dbReference type="EMBL" id="FQVX01000002">
    <property type="protein sequence ID" value="SHG28623.1"/>
    <property type="molecule type" value="Genomic_DNA"/>
</dbReference>